<dbReference type="AlphaFoldDB" id="A0A177F9E9"/>
<keyword evidence="1" id="KW-0479">Metal-binding</keyword>
<accession>A0A177F9E9</accession>
<dbReference type="InterPro" id="IPR034028">
    <property type="entry name" value="ZnMc_ADAM_fungal"/>
</dbReference>
<dbReference type="InterPro" id="IPR024079">
    <property type="entry name" value="MetalloPept_cat_dom_sf"/>
</dbReference>
<dbReference type="Proteomes" id="UP000077002">
    <property type="component" value="Unassembled WGS sequence"/>
</dbReference>
<dbReference type="GO" id="GO:0046872">
    <property type="term" value="F:metal ion binding"/>
    <property type="evidence" value="ECO:0007669"/>
    <property type="project" value="UniProtKB-KW"/>
</dbReference>
<gene>
    <name evidence="4" type="ORF">AYO21_04930</name>
</gene>
<dbReference type="SUPFAM" id="SSF55486">
    <property type="entry name" value="Metalloproteases ('zincins'), catalytic domain"/>
    <property type="match status" value="1"/>
</dbReference>
<proteinExistence type="predicted"/>
<dbReference type="Pfam" id="PF13688">
    <property type="entry name" value="Reprolysin_5"/>
    <property type="match status" value="1"/>
</dbReference>
<dbReference type="OrthoDB" id="5951731at2759"/>
<dbReference type="PROSITE" id="PS50215">
    <property type="entry name" value="ADAM_MEPRO"/>
    <property type="match status" value="1"/>
</dbReference>
<dbReference type="GO" id="GO:0006509">
    <property type="term" value="P:membrane protein ectodomain proteolysis"/>
    <property type="evidence" value="ECO:0007669"/>
    <property type="project" value="TreeGrafter"/>
</dbReference>
<dbReference type="InterPro" id="IPR051489">
    <property type="entry name" value="ADAM_Metalloproteinase"/>
</dbReference>
<dbReference type="PANTHER" id="PTHR45702">
    <property type="entry name" value="ADAM10/ADAM17 METALLOPEPTIDASE FAMILY MEMBER"/>
    <property type="match status" value="1"/>
</dbReference>
<comment type="caution">
    <text evidence="4">The sequence shown here is derived from an EMBL/GenBank/DDBJ whole genome shotgun (WGS) entry which is preliminary data.</text>
</comment>
<evidence type="ECO:0000313" key="4">
    <source>
        <dbReference type="EMBL" id="OAG40853.1"/>
    </source>
</evidence>
<keyword evidence="2" id="KW-0732">Signal</keyword>
<sequence length="642" mass="69240">MRLLQNLATGVASCLLLLFASTADAHSRSRNPLNYLSLIENPRIQTPSQRVHCTSSFDLTFDLHQSTEHVRLSLEPNHDIIHEDSYVEYIDKYGNIRHVEKMQREEHKIYQGKAFLVNDDGVNQHVGWARIAIRRDGVKPLFEGAFTVMGNHHNVQLKSNYMATKHELDPELEEDEDEYMAVWRDSDVSRQSHTELKRSAGLTCASDKLEFNTHPDHPIYRDLMLKRDDGFWGDMGAMSIANMFEKRQSNIDGGGVGSGNSAGVNLASTIGSTAGCPTTRKVALVGVATDCTYTASFNSTDTLRQNVISLVNTASELYQSTFNITLGLRNLTVSDGECPGTPSTQTAWNVGCSSSTDITQRLNLFSSWRGQRGDDNAYWSLFTTCNTGAEVGLAWLGQLCNHGSTSQQDTSGNSQSVTGANVIAKTSSEWQVFAHESGHTFGAVHDCDSSTCGDSNVVNSGQCCPLSSSTCDANAQYMMNPFSSPDISKFSPCSVGNICSALGRNSVQSQCLTDNKGVVTISGNQCGNGIVEEAAATPQLANSIQAQFATPATRAVVRRLASSLLLGLSAELALVNVILPRHALAPTEHALQTPPHPTGLTAAVGSNVPVASARVETSSARLSWVATRATMTPMLATAKPAV</sequence>
<keyword evidence="5" id="KW-1185">Reference proteome</keyword>
<protein>
    <recommendedName>
        <fullName evidence="3">Peptidase M12B domain-containing protein</fullName>
    </recommendedName>
</protein>
<feature type="domain" description="Peptidase M12B" evidence="3">
    <location>
        <begin position="280"/>
        <end position="498"/>
    </location>
</feature>
<name>A0A177F9E9_9EURO</name>
<dbReference type="GO" id="GO:0005886">
    <property type="term" value="C:plasma membrane"/>
    <property type="evidence" value="ECO:0007669"/>
    <property type="project" value="TreeGrafter"/>
</dbReference>
<dbReference type="CDD" id="cd04271">
    <property type="entry name" value="ZnMc_ADAM_fungal"/>
    <property type="match status" value="1"/>
</dbReference>
<evidence type="ECO:0000256" key="1">
    <source>
        <dbReference type="PROSITE-ProRule" id="PRU00276"/>
    </source>
</evidence>
<dbReference type="EMBL" id="LVKK01000029">
    <property type="protein sequence ID" value="OAG40853.1"/>
    <property type="molecule type" value="Genomic_DNA"/>
</dbReference>
<evidence type="ECO:0000259" key="3">
    <source>
        <dbReference type="PROSITE" id="PS50215"/>
    </source>
</evidence>
<feature type="chain" id="PRO_5008061000" description="Peptidase M12B domain-containing protein" evidence="2">
    <location>
        <begin position="26"/>
        <end position="642"/>
    </location>
</feature>
<evidence type="ECO:0000256" key="2">
    <source>
        <dbReference type="SAM" id="SignalP"/>
    </source>
</evidence>
<organism evidence="4 5">
    <name type="scientific">Fonsecaea monophora</name>
    <dbReference type="NCBI Taxonomy" id="254056"/>
    <lineage>
        <taxon>Eukaryota</taxon>
        <taxon>Fungi</taxon>
        <taxon>Dikarya</taxon>
        <taxon>Ascomycota</taxon>
        <taxon>Pezizomycotina</taxon>
        <taxon>Eurotiomycetes</taxon>
        <taxon>Chaetothyriomycetidae</taxon>
        <taxon>Chaetothyriales</taxon>
        <taxon>Herpotrichiellaceae</taxon>
        <taxon>Fonsecaea</taxon>
    </lineage>
</organism>
<feature type="active site" evidence="1">
    <location>
        <position position="436"/>
    </location>
</feature>
<feature type="signal peptide" evidence="2">
    <location>
        <begin position="1"/>
        <end position="25"/>
    </location>
</feature>
<feature type="binding site" evidence="1">
    <location>
        <position position="439"/>
    </location>
    <ligand>
        <name>Zn(2+)</name>
        <dbReference type="ChEBI" id="CHEBI:29105"/>
        <note>catalytic</note>
    </ligand>
</feature>
<feature type="binding site" evidence="1">
    <location>
        <position position="445"/>
    </location>
    <ligand>
        <name>Zn(2+)</name>
        <dbReference type="ChEBI" id="CHEBI:29105"/>
        <note>catalytic</note>
    </ligand>
</feature>
<keyword evidence="1" id="KW-0862">Zinc</keyword>
<feature type="binding site" evidence="1">
    <location>
        <position position="435"/>
    </location>
    <ligand>
        <name>Zn(2+)</name>
        <dbReference type="ChEBI" id="CHEBI:29105"/>
        <note>catalytic</note>
    </ligand>
</feature>
<dbReference type="InterPro" id="IPR001590">
    <property type="entry name" value="Peptidase_M12B"/>
</dbReference>
<dbReference type="GO" id="GO:0004222">
    <property type="term" value="F:metalloendopeptidase activity"/>
    <property type="evidence" value="ECO:0007669"/>
    <property type="project" value="InterPro"/>
</dbReference>
<comment type="caution">
    <text evidence="1">Lacks conserved residue(s) required for the propagation of feature annotation.</text>
</comment>
<dbReference type="GeneID" id="34600098"/>
<reference evidence="4 5" key="1">
    <citation type="submission" date="2016-03" db="EMBL/GenBank/DDBJ databases">
        <title>Draft genome sequence of the Fonsecaea monophora CBS 269.37.</title>
        <authorList>
            <person name="Bombassaro A."/>
            <person name="Vinicius W.A."/>
            <person name="De Hoog S."/>
            <person name="Sun J."/>
            <person name="Souza E.M."/>
            <person name="Raittz R.T."/>
            <person name="Costa F."/>
            <person name="Leao A.C."/>
            <person name="Tadra-Sfeir M.Z."/>
            <person name="Baura V."/>
            <person name="Balsanelli E."/>
            <person name="Pedrosa F.O."/>
            <person name="Moreno L.F."/>
            <person name="Steffens M.B."/>
            <person name="Xi L."/>
            <person name="Bocca A.L."/>
            <person name="Felipe M.S."/>
            <person name="Teixeira M."/>
            <person name="Telles Filho F.Q."/>
            <person name="Azevedo C.M."/>
            <person name="Gomes R."/>
            <person name="Vicente V.A."/>
        </authorList>
    </citation>
    <scope>NUCLEOTIDE SEQUENCE [LARGE SCALE GENOMIC DNA]</scope>
    <source>
        <strain evidence="4 5">CBS 269.37</strain>
    </source>
</reference>
<dbReference type="PANTHER" id="PTHR45702:SF2">
    <property type="entry name" value="KUZBANIAN, ISOFORM A"/>
    <property type="match status" value="1"/>
</dbReference>
<dbReference type="Gene3D" id="3.40.390.10">
    <property type="entry name" value="Collagenase (Catalytic Domain)"/>
    <property type="match status" value="1"/>
</dbReference>
<evidence type="ECO:0000313" key="5">
    <source>
        <dbReference type="Proteomes" id="UP000077002"/>
    </source>
</evidence>
<dbReference type="RefSeq" id="XP_022512805.1">
    <property type="nucleotide sequence ID" value="XM_022654901.1"/>
</dbReference>